<dbReference type="GO" id="GO:0008720">
    <property type="term" value="F:D-lactate dehydrogenase (NAD+) activity"/>
    <property type="evidence" value="ECO:0007669"/>
    <property type="project" value="TreeGrafter"/>
</dbReference>
<name>A0A1G2SMG0_9BACT</name>
<dbReference type="SUPFAM" id="SSF51735">
    <property type="entry name" value="NAD(P)-binding Rossmann-fold domains"/>
    <property type="match status" value="1"/>
</dbReference>
<dbReference type="Pfam" id="PF02826">
    <property type="entry name" value="2-Hacid_dh_C"/>
    <property type="match status" value="1"/>
</dbReference>
<dbReference type="InterPro" id="IPR006140">
    <property type="entry name" value="D-isomer_DH_NAD-bd"/>
</dbReference>
<gene>
    <name evidence="7" type="ORF">A2591_04210</name>
</gene>
<feature type="domain" description="D-isomer specific 2-hydroxyacid dehydrogenase NAD-binding" evidence="6">
    <location>
        <begin position="104"/>
        <end position="301"/>
    </location>
</feature>
<evidence type="ECO:0000256" key="1">
    <source>
        <dbReference type="ARBA" id="ARBA00005854"/>
    </source>
</evidence>
<reference evidence="7 8" key="1">
    <citation type="journal article" date="2016" name="Nat. Commun.">
        <title>Thousands of microbial genomes shed light on interconnected biogeochemical processes in an aquifer system.</title>
        <authorList>
            <person name="Anantharaman K."/>
            <person name="Brown C.T."/>
            <person name="Hug L.A."/>
            <person name="Sharon I."/>
            <person name="Castelle C.J."/>
            <person name="Probst A.J."/>
            <person name="Thomas B.C."/>
            <person name="Singh A."/>
            <person name="Wilkins M.J."/>
            <person name="Karaoz U."/>
            <person name="Brodie E.L."/>
            <person name="Williams K.H."/>
            <person name="Hubbard S.S."/>
            <person name="Banfield J.F."/>
        </authorList>
    </citation>
    <scope>NUCLEOTIDE SEQUENCE [LARGE SCALE GENOMIC DNA]</scope>
</reference>
<dbReference type="InterPro" id="IPR006139">
    <property type="entry name" value="D-isomer_2_OHA_DH_cat_dom"/>
</dbReference>
<dbReference type="Pfam" id="PF00389">
    <property type="entry name" value="2-Hacid_dh"/>
    <property type="match status" value="1"/>
</dbReference>
<dbReference type="GO" id="GO:0051287">
    <property type="term" value="F:NAD binding"/>
    <property type="evidence" value="ECO:0007669"/>
    <property type="project" value="InterPro"/>
</dbReference>
<dbReference type="PANTHER" id="PTHR43026">
    <property type="entry name" value="2-HYDROXYACID DEHYDROGENASE HOMOLOG 1-RELATED"/>
    <property type="match status" value="1"/>
</dbReference>
<dbReference type="Proteomes" id="UP000178168">
    <property type="component" value="Unassembled WGS sequence"/>
</dbReference>
<dbReference type="InterPro" id="IPR029752">
    <property type="entry name" value="D-isomer_DH_CS1"/>
</dbReference>
<evidence type="ECO:0000313" key="8">
    <source>
        <dbReference type="Proteomes" id="UP000178168"/>
    </source>
</evidence>
<dbReference type="STRING" id="1802730.A2591_04210"/>
<evidence type="ECO:0000313" key="7">
    <source>
        <dbReference type="EMBL" id="OHA85888.1"/>
    </source>
</evidence>
<evidence type="ECO:0008006" key="9">
    <source>
        <dbReference type="Google" id="ProtNLM"/>
    </source>
</evidence>
<dbReference type="CDD" id="cd12187">
    <property type="entry name" value="LDH_like_1"/>
    <property type="match status" value="1"/>
</dbReference>
<keyword evidence="2 4" id="KW-0560">Oxidoreductase</keyword>
<comment type="caution">
    <text evidence="7">The sequence shown here is derived from an EMBL/GenBank/DDBJ whole genome shotgun (WGS) entry which is preliminary data.</text>
</comment>
<dbReference type="PROSITE" id="PS00065">
    <property type="entry name" value="D_2_HYDROXYACID_DH_1"/>
    <property type="match status" value="1"/>
</dbReference>
<evidence type="ECO:0000256" key="2">
    <source>
        <dbReference type="ARBA" id="ARBA00023002"/>
    </source>
</evidence>
<keyword evidence="3" id="KW-0520">NAD</keyword>
<dbReference type="EMBL" id="MHUZ01000013">
    <property type="protein sequence ID" value="OHA85888.1"/>
    <property type="molecule type" value="Genomic_DNA"/>
</dbReference>
<accession>A0A1G2SMG0</accession>
<dbReference type="PROSITE" id="PS00670">
    <property type="entry name" value="D_2_HYDROXYACID_DH_2"/>
    <property type="match status" value="1"/>
</dbReference>
<dbReference type="InterPro" id="IPR029753">
    <property type="entry name" value="D-isomer_DH_CS"/>
</dbReference>
<protein>
    <recommendedName>
        <fullName evidence="9">Hydroxyacid dehydrogenase</fullName>
    </recommendedName>
</protein>
<proteinExistence type="inferred from homology"/>
<sequence length="332" mass="37208">MRIIYFYNEDWEKEFMATRLSEHQFVFYKAPIDPQVRDEQAEVLSVFVNAPVTAQTLDRFPNLKLIATRSTGFDHIDLAEAKRRGIIVTNVPTYGENTIAEFAFALILTLSRKIYDSYHRIAEEGSFSQEGLRGFDLRGKVLGVVGTGHIGQHAIRMANGFGMRVVAYDPFPKEGLVDQLGFAYVSFEDLLAQADIITLHAPYNEHTHHMLNRETMKRIKRGAYLINTARGGLVETVALVEALSSGQLAGAGIEVMEEEKLTGDKAELILSENPDRDKLRTVLANQYFIDHPRVIVTPHNAFNTQEAVERILGTTIENIHSFGTGNPQNMVG</sequence>
<dbReference type="AlphaFoldDB" id="A0A1G2SMG0"/>
<dbReference type="Gene3D" id="3.40.50.720">
    <property type="entry name" value="NAD(P)-binding Rossmann-like Domain"/>
    <property type="match status" value="2"/>
</dbReference>
<evidence type="ECO:0000259" key="6">
    <source>
        <dbReference type="Pfam" id="PF02826"/>
    </source>
</evidence>
<evidence type="ECO:0000259" key="5">
    <source>
        <dbReference type="Pfam" id="PF00389"/>
    </source>
</evidence>
<dbReference type="PANTHER" id="PTHR43026:SF1">
    <property type="entry name" value="2-HYDROXYACID DEHYDROGENASE HOMOLOG 1-RELATED"/>
    <property type="match status" value="1"/>
</dbReference>
<dbReference type="SUPFAM" id="SSF52283">
    <property type="entry name" value="Formate/glycerate dehydrogenase catalytic domain-like"/>
    <property type="match status" value="1"/>
</dbReference>
<dbReference type="InterPro" id="IPR058205">
    <property type="entry name" value="D-LDH-like"/>
</dbReference>
<comment type="similarity">
    <text evidence="1 4">Belongs to the D-isomer specific 2-hydroxyacid dehydrogenase family.</text>
</comment>
<organism evidence="7 8">
    <name type="scientific">Candidatus Yonathbacteria bacterium RIFOXYD1_FULL_52_36</name>
    <dbReference type="NCBI Taxonomy" id="1802730"/>
    <lineage>
        <taxon>Bacteria</taxon>
        <taxon>Candidatus Yonathiibacteriota</taxon>
    </lineage>
</organism>
<feature type="domain" description="D-isomer specific 2-hydroxyacid dehydrogenase catalytic" evidence="5">
    <location>
        <begin position="23"/>
        <end position="330"/>
    </location>
</feature>
<evidence type="ECO:0000256" key="4">
    <source>
        <dbReference type="RuleBase" id="RU003719"/>
    </source>
</evidence>
<evidence type="ECO:0000256" key="3">
    <source>
        <dbReference type="ARBA" id="ARBA00023027"/>
    </source>
</evidence>
<dbReference type="InterPro" id="IPR036291">
    <property type="entry name" value="NAD(P)-bd_dom_sf"/>
</dbReference>